<keyword evidence="4" id="KW-1185">Reference proteome</keyword>
<reference evidence="3 4" key="1">
    <citation type="journal article" date="2008" name="PLoS Genet.">
        <title>Genomic islands in the pathogenic filamentous fungus Aspergillus fumigatus.</title>
        <authorList>
            <person name="Fedorova N.D."/>
            <person name="Khaldi N."/>
            <person name="Joardar V.S."/>
            <person name="Maiti R."/>
            <person name="Amedeo P."/>
            <person name="Anderson M.J."/>
            <person name="Crabtree J."/>
            <person name="Silva J.C."/>
            <person name="Badger J.H."/>
            <person name="Albarraq A."/>
            <person name="Angiuoli S."/>
            <person name="Bussey H."/>
            <person name="Bowyer P."/>
            <person name="Cotty P.J."/>
            <person name="Dyer P.S."/>
            <person name="Egan A."/>
            <person name="Galens K."/>
            <person name="Fraser-Liggett C.M."/>
            <person name="Haas B.J."/>
            <person name="Inman J.M."/>
            <person name="Kent R."/>
            <person name="Lemieux S."/>
            <person name="Malavazi I."/>
            <person name="Orvis J."/>
            <person name="Roemer T."/>
            <person name="Ronning C.M."/>
            <person name="Sundaram J.P."/>
            <person name="Sutton G."/>
            <person name="Turner G."/>
            <person name="Venter J.C."/>
            <person name="White O.R."/>
            <person name="Whitty B.R."/>
            <person name="Youngman P."/>
            <person name="Wolfe K.H."/>
            <person name="Goldman G.H."/>
            <person name="Wortman J.R."/>
            <person name="Jiang B."/>
            <person name="Denning D.W."/>
            <person name="Nierman W.C."/>
        </authorList>
    </citation>
    <scope>NUCLEOTIDE SEQUENCE [LARGE SCALE GENOMIC DNA]</scope>
    <source>
        <strain evidence="4">ATCC 1007 / CBS 513.65 / DSM 816 / NCTC 3887 / NRRL 1</strain>
    </source>
</reference>
<evidence type="ECO:0000313" key="4">
    <source>
        <dbReference type="Proteomes" id="UP000006701"/>
    </source>
</evidence>
<dbReference type="VEuPathDB" id="FungiDB:ACLA_082760"/>
<dbReference type="OMA" id="LCFNASQ"/>
<dbReference type="PANTHER" id="PTHR33741:SF5">
    <property type="entry name" value="TRANSMEMBRANE PROTEIN DDB_G0269096-RELATED"/>
    <property type="match status" value="1"/>
</dbReference>
<evidence type="ECO:0000313" key="3">
    <source>
        <dbReference type="EMBL" id="EAW06585.1"/>
    </source>
</evidence>
<keyword evidence="1" id="KW-0812">Transmembrane</keyword>
<gene>
    <name evidence="3" type="ORF">ACLA_082760</name>
</gene>
<dbReference type="InterPro" id="IPR007065">
    <property type="entry name" value="HPP"/>
</dbReference>
<keyword evidence="1" id="KW-0472">Membrane</keyword>
<dbReference type="Pfam" id="PF04982">
    <property type="entry name" value="TM_HPP"/>
    <property type="match status" value="1"/>
</dbReference>
<feature type="transmembrane region" description="Helical" evidence="1">
    <location>
        <begin position="94"/>
        <end position="112"/>
    </location>
</feature>
<evidence type="ECO:0000256" key="1">
    <source>
        <dbReference type="SAM" id="Phobius"/>
    </source>
</evidence>
<accession>A1CTE8</accession>
<dbReference type="EMBL" id="DS027060">
    <property type="protein sequence ID" value="EAW06585.1"/>
    <property type="molecule type" value="Genomic_DNA"/>
</dbReference>
<feature type="domain" description="HPP transmembrane region" evidence="2">
    <location>
        <begin position="28"/>
        <end position="194"/>
    </location>
</feature>
<feature type="transmembrane region" description="Helical" evidence="1">
    <location>
        <begin position="32"/>
        <end position="52"/>
    </location>
</feature>
<dbReference type="InterPro" id="IPR058581">
    <property type="entry name" value="TM_HPP"/>
</dbReference>
<organism evidence="3 4">
    <name type="scientific">Aspergillus clavatus (strain ATCC 1007 / CBS 513.65 / DSM 816 / NCTC 3887 / NRRL 1 / QM 1276 / 107)</name>
    <dbReference type="NCBI Taxonomy" id="344612"/>
    <lineage>
        <taxon>Eukaryota</taxon>
        <taxon>Fungi</taxon>
        <taxon>Dikarya</taxon>
        <taxon>Ascomycota</taxon>
        <taxon>Pezizomycotina</taxon>
        <taxon>Eurotiomycetes</taxon>
        <taxon>Eurotiomycetidae</taxon>
        <taxon>Eurotiales</taxon>
        <taxon>Aspergillaceae</taxon>
        <taxon>Aspergillus</taxon>
        <taxon>Aspergillus subgen. Fumigati</taxon>
    </lineage>
</organism>
<feature type="transmembrane region" description="Helical" evidence="1">
    <location>
        <begin position="124"/>
        <end position="141"/>
    </location>
</feature>
<name>A1CTE8_ASPCL</name>
<dbReference type="GeneID" id="4700570"/>
<dbReference type="KEGG" id="act:ACLA_082760"/>
<dbReference type="RefSeq" id="XP_001268011.1">
    <property type="nucleotide sequence ID" value="XM_001268010.1"/>
</dbReference>
<dbReference type="HOGENOM" id="CLU_040397_0_2_1"/>
<proteinExistence type="predicted"/>
<evidence type="ECO:0000259" key="2">
    <source>
        <dbReference type="Pfam" id="PF04982"/>
    </source>
</evidence>
<sequence length="215" mass="23772">MLSEQEFLSRLPPFLSHWLGYRANAPKPRPKYLVYLWSFLASFCGLCVVQAIFNYSSYFVGRGVPGLIASYGASAVLVYGAIESPLAQPRPLIFGHFFSALIGICVTKLFSLMPDEEKFNSLRWLAASLSSAIAIVVMQITETTHPPAGATALLPAVDEVVWNLSWYYLPVVLLSSTMVLAVALVLNNIQRRYPTFWISPPKPKSVLPQATTTTK</sequence>
<keyword evidence="1" id="KW-1133">Transmembrane helix</keyword>
<feature type="transmembrane region" description="Helical" evidence="1">
    <location>
        <begin position="166"/>
        <end position="186"/>
    </location>
</feature>
<dbReference type="Proteomes" id="UP000006701">
    <property type="component" value="Unassembled WGS sequence"/>
</dbReference>
<dbReference type="PANTHER" id="PTHR33741">
    <property type="entry name" value="TRANSMEMBRANE PROTEIN DDB_G0269096-RELATED"/>
    <property type="match status" value="1"/>
</dbReference>
<dbReference type="AlphaFoldDB" id="A1CTE8"/>
<dbReference type="STRING" id="344612.A1CTE8"/>
<feature type="transmembrane region" description="Helical" evidence="1">
    <location>
        <begin position="64"/>
        <end position="82"/>
    </location>
</feature>
<dbReference type="OrthoDB" id="2016548at2759"/>
<dbReference type="eggNOG" id="ENOG502S3SU">
    <property type="taxonomic scope" value="Eukaryota"/>
</dbReference>
<protein>
    <submittedName>
        <fullName evidence="3">HPP family protein</fullName>
    </submittedName>
</protein>